<proteinExistence type="predicted"/>
<evidence type="ECO:0000313" key="1">
    <source>
        <dbReference type="EMBL" id="KIK73867.1"/>
    </source>
</evidence>
<dbReference type="EMBL" id="KN829357">
    <property type="protein sequence ID" value="KIK73867.1"/>
    <property type="molecule type" value="Genomic_DNA"/>
</dbReference>
<name>A0A0D0BQQ1_9AGAM</name>
<dbReference type="InParanoid" id="A0A0D0BQQ1"/>
<keyword evidence="2" id="KW-1185">Reference proteome</keyword>
<accession>A0A0D0BQQ1</accession>
<reference evidence="1 2" key="1">
    <citation type="submission" date="2014-04" db="EMBL/GenBank/DDBJ databases">
        <authorList>
            <consortium name="DOE Joint Genome Institute"/>
            <person name="Kuo A."/>
            <person name="Kohler A."/>
            <person name="Jargeat P."/>
            <person name="Nagy L.G."/>
            <person name="Floudas D."/>
            <person name="Copeland A."/>
            <person name="Barry K.W."/>
            <person name="Cichocki N."/>
            <person name="Veneault-Fourrey C."/>
            <person name="LaButti K."/>
            <person name="Lindquist E.A."/>
            <person name="Lipzen A."/>
            <person name="Lundell T."/>
            <person name="Morin E."/>
            <person name="Murat C."/>
            <person name="Sun H."/>
            <person name="Tunlid A."/>
            <person name="Henrissat B."/>
            <person name="Grigoriev I.V."/>
            <person name="Hibbett D.S."/>
            <person name="Martin F."/>
            <person name="Nordberg H.P."/>
            <person name="Cantor M.N."/>
            <person name="Hua S.X."/>
        </authorList>
    </citation>
    <scope>NUCLEOTIDE SEQUENCE [LARGE SCALE GENOMIC DNA]</scope>
    <source>
        <strain evidence="1 2">Ve08.2h10</strain>
    </source>
</reference>
<organism evidence="1 2">
    <name type="scientific">Paxillus rubicundulus Ve08.2h10</name>
    <dbReference type="NCBI Taxonomy" id="930991"/>
    <lineage>
        <taxon>Eukaryota</taxon>
        <taxon>Fungi</taxon>
        <taxon>Dikarya</taxon>
        <taxon>Basidiomycota</taxon>
        <taxon>Agaricomycotina</taxon>
        <taxon>Agaricomycetes</taxon>
        <taxon>Agaricomycetidae</taxon>
        <taxon>Boletales</taxon>
        <taxon>Paxilineae</taxon>
        <taxon>Paxillaceae</taxon>
        <taxon>Paxillus</taxon>
    </lineage>
</organism>
<gene>
    <name evidence="1" type="ORF">PAXRUDRAFT_571666</name>
</gene>
<dbReference type="Proteomes" id="UP000054538">
    <property type="component" value="Unassembled WGS sequence"/>
</dbReference>
<dbReference type="AlphaFoldDB" id="A0A0D0BQQ1"/>
<sequence>MFLAGHWRSGGLLHCLRRESRESAERNALNRQHPILSLTPVPRRVVSFPCMFYLRHPNINTVSSLPLWFSLVPVCCQIIHSTYHLVIL</sequence>
<evidence type="ECO:0000313" key="2">
    <source>
        <dbReference type="Proteomes" id="UP000054538"/>
    </source>
</evidence>
<protein>
    <submittedName>
        <fullName evidence="1">Uncharacterized protein</fullName>
    </submittedName>
</protein>
<reference evidence="2" key="2">
    <citation type="submission" date="2015-01" db="EMBL/GenBank/DDBJ databases">
        <title>Evolutionary Origins and Diversification of the Mycorrhizal Mutualists.</title>
        <authorList>
            <consortium name="DOE Joint Genome Institute"/>
            <consortium name="Mycorrhizal Genomics Consortium"/>
            <person name="Kohler A."/>
            <person name="Kuo A."/>
            <person name="Nagy L.G."/>
            <person name="Floudas D."/>
            <person name="Copeland A."/>
            <person name="Barry K.W."/>
            <person name="Cichocki N."/>
            <person name="Veneault-Fourrey C."/>
            <person name="LaButti K."/>
            <person name="Lindquist E.A."/>
            <person name="Lipzen A."/>
            <person name="Lundell T."/>
            <person name="Morin E."/>
            <person name="Murat C."/>
            <person name="Riley R."/>
            <person name="Ohm R."/>
            <person name="Sun H."/>
            <person name="Tunlid A."/>
            <person name="Henrissat B."/>
            <person name="Grigoriev I.V."/>
            <person name="Hibbett D.S."/>
            <person name="Martin F."/>
        </authorList>
    </citation>
    <scope>NUCLEOTIDE SEQUENCE [LARGE SCALE GENOMIC DNA]</scope>
    <source>
        <strain evidence="2">Ve08.2h10</strain>
    </source>
</reference>
<dbReference type="HOGENOM" id="CLU_2469777_0_0_1"/>